<accession>A0A1I3Z0W6</accession>
<feature type="signal peptide" evidence="5">
    <location>
        <begin position="1"/>
        <end position="17"/>
    </location>
</feature>
<gene>
    <name evidence="7" type="ORF">SAMN05192579_102139</name>
</gene>
<evidence type="ECO:0000256" key="2">
    <source>
        <dbReference type="ARBA" id="ARBA00006671"/>
    </source>
</evidence>
<evidence type="ECO:0000256" key="1">
    <source>
        <dbReference type="ARBA" id="ARBA00004561"/>
    </source>
</evidence>
<dbReference type="InterPro" id="IPR000259">
    <property type="entry name" value="Adhesion_dom_fimbrial"/>
</dbReference>
<comment type="subcellular location">
    <subcellularLocation>
        <location evidence="1">Fimbrium</location>
    </subcellularLocation>
</comment>
<keyword evidence="8" id="KW-1185">Reference proteome</keyword>
<dbReference type="Gene3D" id="2.60.40.1090">
    <property type="entry name" value="Fimbrial-type adhesion domain"/>
    <property type="match status" value="1"/>
</dbReference>
<evidence type="ECO:0000313" key="7">
    <source>
        <dbReference type="EMBL" id="SFK37733.1"/>
    </source>
</evidence>
<name>A0A1I3Z0W6_9GAMM</name>
<dbReference type="PANTHER" id="PTHR33420">
    <property type="entry name" value="FIMBRIAL SUBUNIT ELFA-RELATED"/>
    <property type="match status" value="1"/>
</dbReference>
<dbReference type="InterPro" id="IPR036937">
    <property type="entry name" value="Adhesion_dom_fimbrial_sf"/>
</dbReference>
<dbReference type="PANTHER" id="PTHR33420:SF3">
    <property type="entry name" value="FIMBRIAL SUBUNIT ELFA"/>
    <property type="match status" value="1"/>
</dbReference>
<dbReference type="GO" id="GO:0043709">
    <property type="term" value="P:cell adhesion involved in single-species biofilm formation"/>
    <property type="evidence" value="ECO:0007669"/>
    <property type="project" value="TreeGrafter"/>
</dbReference>
<proteinExistence type="inferred from homology"/>
<dbReference type="SUPFAM" id="SSF49401">
    <property type="entry name" value="Bacterial adhesins"/>
    <property type="match status" value="1"/>
</dbReference>
<dbReference type="Proteomes" id="UP000198725">
    <property type="component" value="Unassembled WGS sequence"/>
</dbReference>
<keyword evidence="3 5" id="KW-0732">Signal</keyword>
<dbReference type="Pfam" id="PF00419">
    <property type="entry name" value="Fimbrial"/>
    <property type="match status" value="1"/>
</dbReference>
<evidence type="ECO:0000256" key="3">
    <source>
        <dbReference type="ARBA" id="ARBA00022729"/>
    </source>
</evidence>
<sequence>MLLLLALLLALSGRAHADCTSTNNPGSVTFTPPGGKIMLSNTGAAIGTVVWTSGQATPANYPTLVCAGTTNNGIVSSYGPPVGSDETLYPTNLSWLSFRILHPDANTLLSAYPYNASVPPNTAGTAFSVASALQLVITGTIPSGLQGTSPQLTIPAGKLAQWNVDMTNGSNPVEIFYVTNIQFVIPTCTTAFDPTTVTLSAVRATALSGRGSTAGQQSFQVQLNCVAGARLRITLNATNGKNKGVIYNNNVGGANNNPGAGYARYVGVQILQRDGSTPVTFGNPITIGATQTGTMNLPFYAQYYQTSNSNVTIGDVSATATYTLSYY</sequence>
<dbReference type="GO" id="GO:0009289">
    <property type="term" value="C:pilus"/>
    <property type="evidence" value="ECO:0007669"/>
    <property type="project" value="UniProtKB-SubCell"/>
</dbReference>
<reference evidence="8" key="1">
    <citation type="submission" date="2016-10" db="EMBL/GenBank/DDBJ databases">
        <authorList>
            <person name="Varghese N."/>
            <person name="Submissions S."/>
        </authorList>
    </citation>
    <scope>NUCLEOTIDE SEQUENCE [LARGE SCALE GENOMIC DNA]</scope>
    <source>
        <strain evidence="8">MO64</strain>
    </source>
</reference>
<evidence type="ECO:0000313" key="8">
    <source>
        <dbReference type="Proteomes" id="UP000198725"/>
    </source>
</evidence>
<evidence type="ECO:0000256" key="5">
    <source>
        <dbReference type="SAM" id="SignalP"/>
    </source>
</evidence>
<comment type="similarity">
    <text evidence="2">Belongs to the fimbrial protein family.</text>
</comment>
<keyword evidence="4" id="KW-0281">Fimbrium</keyword>
<protein>
    <submittedName>
        <fullName evidence="7">Pilin (Type 1 fimbria component protein)</fullName>
    </submittedName>
</protein>
<feature type="chain" id="PRO_5011784989" evidence="5">
    <location>
        <begin position="18"/>
        <end position="327"/>
    </location>
</feature>
<feature type="domain" description="Fimbrial-type adhesion" evidence="6">
    <location>
        <begin position="186"/>
        <end position="326"/>
    </location>
</feature>
<dbReference type="EMBL" id="FOSR01000002">
    <property type="protein sequence ID" value="SFK37733.1"/>
    <property type="molecule type" value="Genomic_DNA"/>
</dbReference>
<dbReference type="InterPro" id="IPR050263">
    <property type="entry name" value="Bact_Fimbrial_Adh_Pro"/>
</dbReference>
<evidence type="ECO:0000256" key="4">
    <source>
        <dbReference type="ARBA" id="ARBA00023263"/>
    </source>
</evidence>
<evidence type="ECO:0000259" key="6">
    <source>
        <dbReference type="Pfam" id="PF00419"/>
    </source>
</evidence>
<dbReference type="AlphaFoldDB" id="A0A1I3Z0W6"/>
<organism evidence="7 8">
    <name type="scientific">Rhodanobacter glycinis</name>
    <dbReference type="NCBI Taxonomy" id="582702"/>
    <lineage>
        <taxon>Bacteria</taxon>
        <taxon>Pseudomonadati</taxon>
        <taxon>Pseudomonadota</taxon>
        <taxon>Gammaproteobacteria</taxon>
        <taxon>Lysobacterales</taxon>
        <taxon>Rhodanobacteraceae</taxon>
        <taxon>Rhodanobacter</taxon>
    </lineage>
</organism>
<dbReference type="InterPro" id="IPR008966">
    <property type="entry name" value="Adhesion_dom_sf"/>
</dbReference>